<keyword evidence="2" id="KW-0251">Elongation factor</keyword>
<name>W7AQU6_9LIST</name>
<keyword evidence="2" id="KW-0648">Protein biosynthesis</keyword>
<dbReference type="AlphaFoldDB" id="W7AQU6"/>
<sequence>MISVNDFKTGLTIEVDGGIWRVMDFQHVKPGKGAAFVRSKLRNLRTGAIQEKTISWWRESRKSANR</sequence>
<dbReference type="InterPro" id="IPR020599">
    <property type="entry name" value="Transl_elong_fac_P/YeiP"/>
</dbReference>
<dbReference type="PANTHER" id="PTHR30053:SF12">
    <property type="entry name" value="ELONGATION FACTOR P (EF-P) FAMILY PROTEIN"/>
    <property type="match status" value="1"/>
</dbReference>
<dbReference type="Proteomes" id="UP000019246">
    <property type="component" value="Unassembled WGS sequence"/>
</dbReference>
<dbReference type="Pfam" id="PF08207">
    <property type="entry name" value="EFP_N"/>
    <property type="match status" value="1"/>
</dbReference>
<gene>
    <name evidence="2" type="ORF">MAQA_10981</name>
</gene>
<evidence type="ECO:0000259" key="1">
    <source>
        <dbReference type="Pfam" id="PF08207"/>
    </source>
</evidence>
<organism evidence="2 3">
    <name type="scientific">Listeria aquatica FSL S10-1188</name>
    <dbReference type="NCBI Taxonomy" id="1265818"/>
    <lineage>
        <taxon>Bacteria</taxon>
        <taxon>Bacillati</taxon>
        <taxon>Bacillota</taxon>
        <taxon>Bacilli</taxon>
        <taxon>Bacillales</taxon>
        <taxon>Listeriaceae</taxon>
        <taxon>Listeria</taxon>
    </lineage>
</organism>
<dbReference type="InterPro" id="IPR013185">
    <property type="entry name" value="Transl_elong_KOW-like"/>
</dbReference>
<reference evidence="2 3" key="1">
    <citation type="journal article" date="2014" name="Int. J. Syst. Evol. Microbiol.">
        <title>Listeria floridensis sp. nov., Listeria aquatica sp. nov., Listeria cornellensis sp. nov., Listeria riparia sp. nov. and Listeria grandensis sp. nov., from agricultural and natural environments.</title>
        <authorList>
            <person name="den Bakker H.C."/>
            <person name="Warchocki S."/>
            <person name="Wright E.M."/>
            <person name="Allred A.F."/>
            <person name="Ahlstrom C."/>
            <person name="Manuel C.S."/>
            <person name="Stasiewicz M.J."/>
            <person name="Burrell A."/>
            <person name="Roof S."/>
            <person name="Strawn L."/>
            <person name="Fortes E.D."/>
            <person name="Nightingale K.K."/>
            <person name="Kephart D."/>
            <person name="Wiedmann M."/>
        </authorList>
    </citation>
    <scope>NUCLEOTIDE SEQUENCE [LARGE SCALE GENOMIC DNA]</scope>
    <source>
        <strain evidence="2 3">FSL S10-1188</strain>
    </source>
</reference>
<dbReference type="InterPro" id="IPR008991">
    <property type="entry name" value="Translation_prot_SH3-like_sf"/>
</dbReference>
<evidence type="ECO:0000313" key="2">
    <source>
        <dbReference type="EMBL" id="EUJ17554.1"/>
    </source>
</evidence>
<proteinExistence type="predicted"/>
<dbReference type="STRING" id="1265818.MAQA_10981"/>
<dbReference type="Gene3D" id="2.30.30.30">
    <property type="match status" value="1"/>
</dbReference>
<accession>W7AQU6</accession>
<evidence type="ECO:0000313" key="3">
    <source>
        <dbReference type="Proteomes" id="UP000019246"/>
    </source>
</evidence>
<dbReference type="PANTHER" id="PTHR30053">
    <property type="entry name" value="ELONGATION FACTOR P"/>
    <property type="match status" value="1"/>
</dbReference>
<dbReference type="EMBL" id="AOCG01000012">
    <property type="protein sequence ID" value="EUJ17554.1"/>
    <property type="molecule type" value="Genomic_DNA"/>
</dbReference>
<dbReference type="SUPFAM" id="SSF50104">
    <property type="entry name" value="Translation proteins SH3-like domain"/>
    <property type="match status" value="1"/>
</dbReference>
<dbReference type="FunFam" id="2.30.30.30:FF:000003">
    <property type="entry name" value="Elongation factor P"/>
    <property type="match status" value="1"/>
</dbReference>
<dbReference type="GO" id="GO:0005737">
    <property type="term" value="C:cytoplasm"/>
    <property type="evidence" value="ECO:0007669"/>
    <property type="project" value="TreeGrafter"/>
</dbReference>
<dbReference type="PATRIC" id="fig|1265818.5.peg.2208"/>
<protein>
    <submittedName>
        <fullName evidence="2">Elongation factor P</fullName>
    </submittedName>
</protein>
<comment type="caution">
    <text evidence="2">The sequence shown here is derived from an EMBL/GenBank/DDBJ whole genome shotgun (WGS) entry which is preliminary data.</text>
</comment>
<dbReference type="InterPro" id="IPR014722">
    <property type="entry name" value="Rib_uL2_dom2"/>
</dbReference>
<dbReference type="GO" id="GO:0003746">
    <property type="term" value="F:translation elongation factor activity"/>
    <property type="evidence" value="ECO:0007669"/>
    <property type="project" value="UniProtKB-KW"/>
</dbReference>
<keyword evidence="3" id="KW-1185">Reference proteome</keyword>
<feature type="domain" description="Translation elongation factor KOW-like" evidence="1">
    <location>
        <begin position="3"/>
        <end position="54"/>
    </location>
</feature>